<dbReference type="GO" id="GO:0034476">
    <property type="term" value="P:U5 snRNA 3'-end processing"/>
    <property type="evidence" value="ECO:0007669"/>
    <property type="project" value="TreeGrafter"/>
</dbReference>
<dbReference type="InterPro" id="IPR050590">
    <property type="entry name" value="Exosome_comp_Rrp42_subfam"/>
</dbReference>
<dbReference type="FunFam" id="3.30.230.70:FF:000017">
    <property type="entry name" value="Exosome complex component Rrp42"/>
    <property type="match status" value="1"/>
</dbReference>
<dbReference type="SUPFAM" id="SSF54211">
    <property type="entry name" value="Ribosomal protein S5 domain 2-like"/>
    <property type="match status" value="1"/>
</dbReference>
<accession>C1N3D3</accession>
<evidence type="ECO:0000259" key="11">
    <source>
        <dbReference type="Pfam" id="PF01138"/>
    </source>
</evidence>
<dbReference type="InterPro" id="IPR015847">
    <property type="entry name" value="ExoRNase_PH_dom2"/>
</dbReference>
<protein>
    <recommendedName>
        <fullName evidence="9">Ribosomal RNA-processing protein 43</fullName>
    </recommendedName>
</protein>
<sequence>MEAAAYKRLYPHEYYRKFLAEETRPDGRPLARARDVSVANGVVTSADGSALVKIGRTTALAAAKLEPAPPEPTAPDVGVVEVTVELPPMCAASARPGRPTEESQRCARRIEDVLRDANVVDLRKLCIKRGVYAWRVCVDVYVLDHDGGILDAALCAVVGALKDAKVPRVDVDDRGKLVWGGGERERRPGDADADADANGDGDASTSAAACVVDVASHPLSLTIGQYDGKLVVDPNFEEEALMESVVSVVMREDGDLVCVSKPGGTREASESTLIKCIAAARLRYPGCKKAFDDAFDAVEVS</sequence>
<evidence type="ECO:0000256" key="8">
    <source>
        <dbReference type="ARBA" id="ARBA00023242"/>
    </source>
</evidence>
<feature type="domain" description="Exoribonuclease phosphorolytic" evidence="12">
    <location>
        <begin position="218"/>
        <end position="280"/>
    </location>
</feature>
<dbReference type="InterPro" id="IPR027408">
    <property type="entry name" value="PNPase/RNase_PH_dom_sf"/>
</dbReference>
<dbReference type="CDD" id="cd11369">
    <property type="entry name" value="RNase_PH_RRP43"/>
    <property type="match status" value="1"/>
</dbReference>
<dbReference type="GO" id="GO:0071038">
    <property type="term" value="P:TRAMP-dependent tRNA surveillance pathway"/>
    <property type="evidence" value="ECO:0007669"/>
    <property type="project" value="TreeGrafter"/>
</dbReference>
<keyword evidence="7" id="KW-0694">RNA-binding</keyword>
<dbReference type="STRING" id="564608.C1N3D3"/>
<dbReference type="GeneID" id="9688031"/>
<dbReference type="InterPro" id="IPR001247">
    <property type="entry name" value="ExoRNase_PH_dom1"/>
</dbReference>
<dbReference type="OMA" id="EIKAFWV"/>
<evidence type="ECO:0000256" key="10">
    <source>
        <dbReference type="SAM" id="MobiDB-lite"/>
    </source>
</evidence>
<reference evidence="13 14" key="1">
    <citation type="journal article" date="2009" name="Science">
        <title>Green evolution and dynamic adaptations revealed by genomes of the marine picoeukaryotes Micromonas.</title>
        <authorList>
            <person name="Worden A.Z."/>
            <person name="Lee J.H."/>
            <person name="Mock T."/>
            <person name="Rouze P."/>
            <person name="Simmons M.P."/>
            <person name="Aerts A.L."/>
            <person name="Allen A.E."/>
            <person name="Cuvelier M.L."/>
            <person name="Derelle E."/>
            <person name="Everett M.V."/>
            <person name="Foulon E."/>
            <person name="Grimwood J."/>
            <person name="Gundlach H."/>
            <person name="Henrissat B."/>
            <person name="Napoli C."/>
            <person name="McDonald S.M."/>
            <person name="Parker M.S."/>
            <person name="Rombauts S."/>
            <person name="Salamov A."/>
            <person name="Von Dassow P."/>
            <person name="Badger J.H."/>
            <person name="Coutinho P.M."/>
            <person name="Demir E."/>
            <person name="Dubchak I."/>
            <person name="Gentemann C."/>
            <person name="Eikrem W."/>
            <person name="Gready J.E."/>
            <person name="John U."/>
            <person name="Lanier W."/>
            <person name="Lindquist E.A."/>
            <person name="Lucas S."/>
            <person name="Mayer K.F."/>
            <person name="Moreau H."/>
            <person name="Not F."/>
            <person name="Otillar R."/>
            <person name="Panaud O."/>
            <person name="Pangilinan J."/>
            <person name="Paulsen I."/>
            <person name="Piegu B."/>
            <person name="Poliakov A."/>
            <person name="Robbens S."/>
            <person name="Schmutz J."/>
            <person name="Toulza E."/>
            <person name="Wyss T."/>
            <person name="Zelensky A."/>
            <person name="Zhou K."/>
            <person name="Armbrust E.V."/>
            <person name="Bhattacharya D."/>
            <person name="Goodenough U.W."/>
            <person name="Van de Peer Y."/>
            <person name="Grigoriev I.V."/>
        </authorList>
    </citation>
    <scope>NUCLEOTIDE SEQUENCE [LARGE SCALE GENOMIC DNA]</scope>
    <source>
        <strain evidence="13 14">CCMP1545</strain>
    </source>
</reference>
<evidence type="ECO:0000256" key="7">
    <source>
        <dbReference type="ARBA" id="ARBA00022884"/>
    </source>
</evidence>
<keyword evidence="5" id="KW-0698">rRNA processing</keyword>
<keyword evidence="6" id="KW-0271">Exosome</keyword>
<dbReference type="Gene3D" id="3.30.230.70">
    <property type="entry name" value="GHMP Kinase, N-terminal domain"/>
    <property type="match status" value="1"/>
</dbReference>
<evidence type="ECO:0000256" key="1">
    <source>
        <dbReference type="ARBA" id="ARBA00004496"/>
    </source>
</evidence>
<keyword evidence="8" id="KW-0539">Nucleus</keyword>
<comment type="subcellular location">
    <subcellularLocation>
        <location evidence="1">Cytoplasm</location>
    </subcellularLocation>
    <subcellularLocation>
        <location evidence="2">Nucleus</location>
        <location evidence="2">Nucleolus</location>
    </subcellularLocation>
</comment>
<dbReference type="InterPro" id="IPR036345">
    <property type="entry name" value="ExoRNase_PH_dom2_sf"/>
</dbReference>
<evidence type="ECO:0000256" key="5">
    <source>
        <dbReference type="ARBA" id="ARBA00022552"/>
    </source>
</evidence>
<comment type="similarity">
    <text evidence="3">Belongs to the RNase PH family.</text>
</comment>
<keyword evidence="4" id="KW-0963">Cytoplasm</keyword>
<evidence type="ECO:0000259" key="12">
    <source>
        <dbReference type="Pfam" id="PF03725"/>
    </source>
</evidence>
<dbReference type="AlphaFoldDB" id="C1N3D3"/>
<dbReference type="GO" id="GO:0016075">
    <property type="term" value="P:rRNA catabolic process"/>
    <property type="evidence" value="ECO:0007669"/>
    <property type="project" value="TreeGrafter"/>
</dbReference>
<dbReference type="PANTHER" id="PTHR11097:SF9">
    <property type="entry name" value="EXOSOME COMPLEX COMPONENT RRP43"/>
    <property type="match status" value="1"/>
</dbReference>
<evidence type="ECO:0000313" key="13">
    <source>
        <dbReference type="EMBL" id="EEH53177.1"/>
    </source>
</evidence>
<dbReference type="Pfam" id="PF01138">
    <property type="entry name" value="RNase_PH"/>
    <property type="match status" value="1"/>
</dbReference>
<dbReference type="GO" id="GO:0035925">
    <property type="term" value="F:mRNA 3'-UTR AU-rich region binding"/>
    <property type="evidence" value="ECO:0007669"/>
    <property type="project" value="TreeGrafter"/>
</dbReference>
<evidence type="ECO:0000256" key="2">
    <source>
        <dbReference type="ARBA" id="ARBA00004604"/>
    </source>
</evidence>
<dbReference type="InterPro" id="IPR020568">
    <property type="entry name" value="Ribosomal_Su5_D2-typ_SF"/>
</dbReference>
<feature type="compositionally biased region" description="Basic and acidic residues" evidence="10">
    <location>
        <begin position="178"/>
        <end position="190"/>
    </location>
</feature>
<dbReference type="EMBL" id="GG663746">
    <property type="protein sequence ID" value="EEH53177.1"/>
    <property type="molecule type" value="Genomic_DNA"/>
</dbReference>
<dbReference type="GO" id="GO:0000176">
    <property type="term" value="C:nuclear exosome (RNase complex)"/>
    <property type="evidence" value="ECO:0007669"/>
    <property type="project" value="TreeGrafter"/>
</dbReference>
<evidence type="ECO:0000256" key="6">
    <source>
        <dbReference type="ARBA" id="ARBA00022835"/>
    </source>
</evidence>
<dbReference type="OrthoDB" id="45882at2759"/>
<dbReference type="InterPro" id="IPR033196">
    <property type="entry name" value="Rrp43"/>
</dbReference>
<name>C1N3D3_MICPC</name>
<dbReference type="GO" id="GO:0000177">
    <property type="term" value="C:cytoplasmic exosome (RNase complex)"/>
    <property type="evidence" value="ECO:0007669"/>
    <property type="project" value="TreeGrafter"/>
</dbReference>
<dbReference type="Pfam" id="PF03725">
    <property type="entry name" value="RNase_PH_C"/>
    <property type="match status" value="1"/>
</dbReference>
<dbReference type="GO" id="GO:0071028">
    <property type="term" value="P:nuclear mRNA surveillance"/>
    <property type="evidence" value="ECO:0007669"/>
    <property type="project" value="TreeGrafter"/>
</dbReference>
<dbReference type="GO" id="GO:0000467">
    <property type="term" value="P:exonucleolytic trimming to generate mature 3'-end of 5.8S rRNA from tricistronic rRNA transcript (SSU-rRNA, 5.8S rRNA, LSU-rRNA)"/>
    <property type="evidence" value="ECO:0007669"/>
    <property type="project" value="TreeGrafter"/>
</dbReference>
<dbReference type="KEGG" id="mpp:MICPUCDRAFT_68614"/>
<evidence type="ECO:0000256" key="3">
    <source>
        <dbReference type="ARBA" id="ARBA00006678"/>
    </source>
</evidence>
<feature type="domain" description="Exoribonuclease phosphorolytic" evidence="11">
    <location>
        <begin position="33"/>
        <end position="167"/>
    </location>
</feature>
<dbReference type="SUPFAM" id="SSF55666">
    <property type="entry name" value="Ribonuclease PH domain 2-like"/>
    <property type="match status" value="1"/>
</dbReference>
<organism evidence="14">
    <name type="scientific">Micromonas pusilla (strain CCMP1545)</name>
    <name type="common">Picoplanktonic green alga</name>
    <dbReference type="NCBI Taxonomy" id="564608"/>
    <lineage>
        <taxon>Eukaryota</taxon>
        <taxon>Viridiplantae</taxon>
        <taxon>Chlorophyta</taxon>
        <taxon>Mamiellophyceae</taxon>
        <taxon>Mamiellales</taxon>
        <taxon>Mamiellaceae</taxon>
        <taxon>Micromonas</taxon>
    </lineage>
</organism>
<keyword evidence="14" id="KW-1185">Reference proteome</keyword>
<dbReference type="Proteomes" id="UP000001876">
    <property type="component" value="Unassembled WGS sequence"/>
</dbReference>
<dbReference type="GO" id="GO:0034473">
    <property type="term" value="P:U1 snRNA 3'-end processing"/>
    <property type="evidence" value="ECO:0007669"/>
    <property type="project" value="TreeGrafter"/>
</dbReference>
<dbReference type="GO" id="GO:0005730">
    <property type="term" value="C:nucleolus"/>
    <property type="evidence" value="ECO:0007669"/>
    <property type="project" value="UniProtKB-SubCell"/>
</dbReference>
<proteinExistence type="inferred from homology"/>
<evidence type="ECO:0000313" key="14">
    <source>
        <dbReference type="Proteomes" id="UP000001876"/>
    </source>
</evidence>
<dbReference type="GO" id="GO:0034475">
    <property type="term" value="P:U4 snRNA 3'-end processing"/>
    <property type="evidence" value="ECO:0007669"/>
    <property type="project" value="TreeGrafter"/>
</dbReference>
<dbReference type="RefSeq" id="XP_003062358.1">
    <property type="nucleotide sequence ID" value="XM_003062312.1"/>
</dbReference>
<evidence type="ECO:0000256" key="9">
    <source>
        <dbReference type="ARBA" id="ARBA00030617"/>
    </source>
</evidence>
<gene>
    <name evidence="13" type="ORF">MICPUCDRAFT_68614</name>
</gene>
<dbReference type="GO" id="GO:0071035">
    <property type="term" value="P:nuclear polyadenylation-dependent rRNA catabolic process"/>
    <property type="evidence" value="ECO:0007669"/>
    <property type="project" value="TreeGrafter"/>
</dbReference>
<feature type="region of interest" description="Disordered" evidence="10">
    <location>
        <begin position="178"/>
        <end position="200"/>
    </location>
</feature>
<dbReference type="PANTHER" id="PTHR11097">
    <property type="entry name" value="EXOSOME COMPLEX EXONUCLEASE RIBOSOMAL RNA PROCESSING PROTEIN"/>
    <property type="match status" value="1"/>
</dbReference>
<evidence type="ECO:0000256" key="4">
    <source>
        <dbReference type="ARBA" id="ARBA00022490"/>
    </source>
</evidence>
<dbReference type="eggNOG" id="KOG1613">
    <property type="taxonomic scope" value="Eukaryota"/>
</dbReference>